<feature type="region of interest" description="Disordered" evidence="1">
    <location>
        <begin position="71"/>
        <end position="100"/>
    </location>
</feature>
<keyword evidence="4" id="KW-1185">Reference proteome</keyword>
<dbReference type="AlphaFoldDB" id="A0A6V8KQ95"/>
<reference evidence="3 4" key="1">
    <citation type="submission" date="2020-03" db="EMBL/GenBank/DDBJ databases">
        <title>Whole genome shotgun sequence of Phytohabitans rumicis NBRC 108638.</title>
        <authorList>
            <person name="Komaki H."/>
            <person name="Tamura T."/>
        </authorList>
    </citation>
    <scope>NUCLEOTIDE SEQUENCE [LARGE SCALE GENOMIC DNA]</scope>
    <source>
        <strain evidence="3 4">NBRC 108638</strain>
    </source>
</reference>
<dbReference type="GO" id="GO:0043565">
    <property type="term" value="F:sequence-specific DNA binding"/>
    <property type="evidence" value="ECO:0007669"/>
    <property type="project" value="InterPro"/>
</dbReference>
<comment type="caution">
    <text evidence="3">The sequence shown here is derived from an EMBL/GenBank/DDBJ whole genome shotgun (WGS) entry which is preliminary data.</text>
</comment>
<dbReference type="EMBL" id="BLPG01000001">
    <property type="protein sequence ID" value="GFJ87342.1"/>
    <property type="molecule type" value="Genomic_DNA"/>
</dbReference>
<dbReference type="InterPro" id="IPR018060">
    <property type="entry name" value="HTH_AraC"/>
</dbReference>
<dbReference type="Proteomes" id="UP000482960">
    <property type="component" value="Unassembled WGS sequence"/>
</dbReference>
<name>A0A6V8KQ95_9ACTN</name>
<gene>
    <name evidence="3" type="ORF">Prum_009840</name>
</gene>
<accession>A0A6V8KQ95</accession>
<evidence type="ECO:0000313" key="3">
    <source>
        <dbReference type="EMBL" id="GFJ87342.1"/>
    </source>
</evidence>
<dbReference type="GO" id="GO:0003700">
    <property type="term" value="F:DNA-binding transcription factor activity"/>
    <property type="evidence" value="ECO:0007669"/>
    <property type="project" value="InterPro"/>
</dbReference>
<evidence type="ECO:0000259" key="2">
    <source>
        <dbReference type="PROSITE" id="PS01124"/>
    </source>
</evidence>
<protein>
    <recommendedName>
        <fullName evidence="2">HTH araC/xylS-type domain-containing protein</fullName>
    </recommendedName>
</protein>
<dbReference type="Gene3D" id="1.10.10.60">
    <property type="entry name" value="Homeodomain-like"/>
    <property type="match status" value="1"/>
</dbReference>
<evidence type="ECO:0000256" key="1">
    <source>
        <dbReference type="SAM" id="MobiDB-lite"/>
    </source>
</evidence>
<feature type="domain" description="HTH araC/xylS-type" evidence="2">
    <location>
        <begin position="34"/>
        <end position="67"/>
    </location>
</feature>
<sequence length="129" mass="14323">MNDSGLAHTDLRRPPSPGLRRSPDLQGDPTKVRVADIALRWGFFHQSRFAQQYRDQFHELPSVTLTAELPSRLLPSTAENEGASGRRAAPSPRLQRDRLRATGTAVPVTLEVPALVPRSTGRIFIAWFA</sequence>
<proteinExistence type="predicted"/>
<feature type="region of interest" description="Disordered" evidence="1">
    <location>
        <begin position="1"/>
        <end position="28"/>
    </location>
</feature>
<reference evidence="3 4" key="2">
    <citation type="submission" date="2020-03" db="EMBL/GenBank/DDBJ databases">
        <authorList>
            <person name="Ichikawa N."/>
            <person name="Kimura A."/>
            <person name="Kitahashi Y."/>
            <person name="Uohara A."/>
        </authorList>
    </citation>
    <scope>NUCLEOTIDE SEQUENCE [LARGE SCALE GENOMIC DNA]</scope>
    <source>
        <strain evidence="3 4">NBRC 108638</strain>
    </source>
</reference>
<dbReference type="PROSITE" id="PS01124">
    <property type="entry name" value="HTH_ARAC_FAMILY_2"/>
    <property type="match status" value="1"/>
</dbReference>
<organism evidence="3 4">
    <name type="scientific">Phytohabitans rumicis</name>
    <dbReference type="NCBI Taxonomy" id="1076125"/>
    <lineage>
        <taxon>Bacteria</taxon>
        <taxon>Bacillati</taxon>
        <taxon>Actinomycetota</taxon>
        <taxon>Actinomycetes</taxon>
        <taxon>Micromonosporales</taxon>
        <taxon>Micromonosporaceae</taxon>
    </lineage>
</organism>
<evidence type="ECO:0000313" key="4">
    <source>
        <dbReference type="Proteomes" id="UP000482960"/>
    </source>
</evidence>